<dbReference type="GO" id="GO:0005524">
    <property type="term" value="F:ATP binding"/>
    <property type="evidence" value="ECO:0007669"/>
    <property type="project" value="UniProtKB-KW"/>
</dbReference>
<dbReference type="EMBL" id="CP029190">
    <property type="protein sequence ID" value="QES47064.1"/>
    <property type="molecule type" value="Genomic_DNA"/>
</dbReference>
<dbReference type="GO" id="GO:0006094">
    <property type="term" value="P:gluconeogenesis"/>
    <property type="evidence" value="ECO:0007669"/>
    <property type="project" value="UniProtKB-UniPathway"/>
</dbReference>
<evidence type="ECO:0000256" key="2">
    <source>
        <dbReference type="ARBA" id="ARBA00002988"/>
    </source>
</evidence>
<name>A0A5P2CVY0_STRVZ</name>
<comment type="pathway">
    <text evidence="3 15">Carbohydrate biosynthesis; gluconeogenesis.</text>
</comment>
<dbReference type="InterPro" id="IPR036637">
    <property type="entry name" value="Phosphohistidine_dom_sf"/>
</dbReference>
<evidence type="ECO:0000256" key="6">
    <source>
        <dbReference type="ARBA" id="ARBA00021623"/>
    </source>
</evidence>
<dbReference type="Gene3D" id="3.50.30.10">
    <property type="entry name" value="Phosphohistidine domain"/>
    <property type="match status" value="1"/>
</dbReference>
<feature type="domain" description="PEP-utilising enzyme mobile" evidence="17">
    <location>
        <begin position="383"/>
        <end position="454"/>
    </location>
</feature>
<evidence type="ECO:0000256" key="13">
    <source>
        <dbReference type="ARBA" id="ARBA00033470"/>
    </source>
</evidence>
<dbReference type="InterPro" id="IPR013815">
    <property type="entry name" value="ATP_grasp_subdomain_1"/>
</dbReference>
<dbReference type="SUPFAM" id="SSF51621">
    <property type="entry name" value="Phosphoenolpyruvate/pyruvate domain"/>
    <property type="match status" value="1"/>
</dbReference>
<evidence type="ECO:0000256" key="15">
    <source>
        <dbReference type="PIRNR" id="PIRNR000854"/>
    </source>
</evidence>
<keyword evidence="7 15" id="KW-0808">Transferase</keyword>
<dbReference type="Gene3D" id="3.30.470.20">
    <property type="entry name" value="ATP-grasp fold, B domain"/>
    <property type="match status" value="1"/>
</dbReference>
<gene>
    <name evidence="20" type="ORF">DEJ50_03570</name>
</gene>
<dbReference type="EC" id="2.7.9.2" evidence="5 15"/>
<keyword evidence="20" id="KW-0670">Pyruvate</keyword>
<evidence type="ECO:0000256" key="4">
    <source>
        <dbReference type="ARBA" id="ARBA00007837"/>
    </source>
</evidence>
<dbReference type="Gene3D" id="3.30.1490.20">
    <property type="entry name" value="ATP-grasp fold, A domain"/>
    <property type="match status" value="1"/>
</dbReference>
<comment type="function">
    <text evidence="2 15">Catalyzes the phosphorylation of pyruvate to phosphoenolpyruvate.</text>
</comment>
<organism evidence="20 21">
    <name type="scientific">Streptomyces venezuelae</name>
    <dbReference type="NCBI Taxonomy" id="54571"/>
    <lineage>
        <taxon>Bacteria</taxon>
        <taxon>Bacillati</taxon>
        <taxon>Actinomycetota</taxon>
        <taxon>Actinomycetes</taxon>
        <taxon>Kitasatosporales</taxon>
        <taxon>Streptomycetaceae</taxon>
        <taxon>Streptomyces</taxon>
    </lineage>
</organism>
<evidence type="ECO:0000256" key="14">
    <source>
        <dbReference type="ARBA" id="ARBA00047700"/>
    </source>
</evidence>
<dbReference type="NCBIfam" id="NF005057">
    <property type="entry name" value="PRK06464.1"/>
    <property type="match status" value="1"/>
</dbReference>
<accession>A0A5P2CVY0</accession>
<keyword evidence="9 15" id="KW-0547">Nucleotide-binding</keyword>
<dbReference type="SUPFAM" id="SSF52009">
    <property type="entry name" value="Phosphohistidine domain"/>
    <property type="match status" value="1"/>
</dbReference>
<protein>
    <recommendedName>
        <fullName evidence="6 15">Phosphoenolpyruvate synthase</fullName>
        <shortName evidence="15">PEP synthase</shortName>
        <ecNumber evidence="5 15">2.7.9.2</ecNumber>
    </recommendedName>
    <alternativeName>
        <fullName evidence="13 15">Pyruvate, water dikinase</fullName>
    </alternativeName>
</protein>
<feature type="domain" description="PEP-utilising enzyme C-terminal" evidence="19">
    <location>
        <begin position="474"/>
        <end position="787"/>
    </location>
</feature>
<dbReference type="GO" id="GO:0046872">
    <property type="term" value="F:metal ion binding"/>
    <property type="evidence" value="ECO:0007669"/>
    <property type="project" value="UniProtKB-KW"/>
</dbReference>
<evidence type="ECO:0000256" key="16">
    <source>
        <dbReference type="SAM" id="MobiDB-lite"/>
    </source>
</evidence>
<evidence type="ECO:0000259" key="18">
    <source>
        <dbReference type="Pfam" id="PF01326"/>
    </source>
</evidence>
<feature type="region of interest" description="Disordered" evidence="16">
    <location>
        <begin position="788"/>
        <end position="813"/>
    </location>
</feature>
<dbReference type="PIRSF" id="PIRSF000854">
    <property type="entry name" value="PEP_synthase"/>
    <property type="match status" value="1"/>
</dbReference>
<dbReference type="UniPathway" id="UPA00138"/>
<dbReference type="AlphaFoldDB" id="A0A5P2CVY0"/>
<evidence type="ECO:0000313" key="21">
    <source>
        <dbReference type="Proteomes" id="UP000325211"/>
    </source>
</evidence>
<evidence type="ECO:0000256" key="1">
    <source>
        <dbReference type="ARBA" id="ARBA00001946"/>
    </source>
</evidence>
<evidence type="ECO:0000256" key="3">
    <source>
        <dbReference type="ARBA" id="ARBA00004742"/>
    </source>
</evidence>
<comment type="catalytic activity">
    <reaction evidence="14 15">
        <text>pyruvate + ATP + H2O = phosphoenolpyruvate + AMP + phosphate + 2 H(+)</text>
        <dbReference type="Rhea" id="RHEA:11364"/>
        <dbReference type="ChEBI" id="CHEBI:15361"/>
        <dbReference type="ChEBI" id="CHEBI:15377"/>
        <dbReference type="ChEBI" id="CHEBI:15378"/>
        <dbReference type="ChEBI" id="CHEBI:30616"/>
        <dbReference type="ChEBI" id="CHEBI:43474"/>
        <dbReference type="ChEBI" id="CHEBI:58702"/>
        <dbReference type="ChEBI" id="CHEBI:456215"/>
        <dbReference type="EC" id="2.7.9.2"/>
    </reaction>
</comment>
<reference evidence="20 21" key="1">
    <citation type="submission" date="2018-05" db="EMBL/GenBank/DDBJ databases">
        <title>Streptomyces venezuelae.</title>
        <authorList>
            <person name="Kim W."/>
            <person name="Lee N."/>
            <person name="Cho B.-K."/>
        </authorList>
    </citation>
    <scope>NUCLEOTIDE SEQUENCE [LARGE SCALE GENOMIC DNA]</scope>
    <source>
        <strain evidence="20 21">ATCC 21782</strain>
    </source>
</reference>
<evidence type="ECO:0000313" key="20">
    <source>
        <dbReference type="EMBL" id="QES47064.1"/>
    </source>
</evidence>
<evidence type="ECO:0000256" key="5">
    <source>
        <dbReference type="ARBA" id="ARBA00011996"/>
    </source>
</evidence>
<dbReference type="InterPro" id="IPR040442">
    <property type="entry name" value="Pyrv_kinase-like_dom_sf"/>
</dbReference>
<dbReference type="PANTHER" id="PTHR43030:SF1">
    <property type="entry name" value="PHOSPHOENOLPYRUVATE SYNTHASE"/>
    <property type="match status" value="1"/>
</dbReference>
<evidence type="ECO:0000259" key="19">
    <source>
        <dbReference type="Pfam" id="PF02896"/>
    </source>
</evidence>
<keyword evidence="12 15" id="KW-0460">Magnesium</keyword>
<dbReference type="Pfam" id="PF00391">
    <property type="entry name" value="PEP-utilizers"/>
    <property type="match status" value="1"/>
</dbReference>
<feature type="domain" description="Pyruvate phosphate dikinase AMP/ATP-binding" evidence="18">
    <location>
        <begin position="19"/>
        <end position="341"/>
    </location>
</feature>
<proteinExistence type="inferred from homology"/>
<evidence type="ECO:0000256" key="8">
    <source>
        <dbReference type="ARBA" id="ARBA00022723"/>
    </source>
</evidence>
<dbReference type="InterPro" id="IPR002192">
    <property type="entry name" value="PPDK_AMP/ATP-bd"/>
</dbReference>
<dbReference type="SUPFAM" id="SSF56059">
    <property type="entry name" value="Glutathione synthetase ATP-binding domain-like"/>
    <property type="match status" value="1"/>
</dbReference>
<dbReference type="OrthoDB" id="9765468at2"/>
<dbReference type="Gene3D" id="3.20.20.60">
    <property type="entry name" value="Phosphoenolpyruvate-binding domains"/>
    <property type="match status" value="1"/>
</dbReference>
<dbReference type="InterPro" id="IPR008279">
    <property type="entry name" value="PEP-util_enz_mobile_dom"/>
</dbReference>
<evidence type="ECO:0000256" key="11">
    <source>
        <dbReference type="ARBA" id="ARBA00022840"/>
    </source>
</evidence>
<dbReference type="PANTHER" id="PTHR43030">
    <property type="entry name" value="PHOSPHOENOLPYRUVATE SYNTHASE"/>
    <property type="match status" value="1"/>
</dbReference>
<dbReference type="InterPro" id="IPR023151">
    <property type="entry name" value="PEP_util_CS"/>
</dbReference>
<evidence type="ECO:0000256" key="12">
    <source>
        <dbReference type="ARBA" id="ARBA00022842"/>
    </source>
</evidence>
<dbReference type="PRINTS" id="PR01736">
    <property type="entry name" value="PHPHTRNFRASE"/>
</dbReference>
<comment type="cofactor">
    <cofactor evidence="1 15">
        <name>Mg(2+)</name>
        <dbReference type="ChEBI" id="CHEBI:18420"/>
    </cofactor>
</comment>
<dbReference type="GO" id="GO:0008986">
    <property type="term" value="F:pyruvate, water dikinase activity"/>
    <property type="evidence" value="ECO:0007669"/>
    <property type="project" value="UniProtKB-EC"/>
</dbReference>
<keyword evidence="8 15" id="KW-0479">Metal-binding</keyword>
<dbReference type="FunFam" id="3.30.1490.20:FF:000010">
    <property type="entry name" value="Phosphoenolpyruvate synthase"/>
    <property type="match status" value="1"/>
</dbReference>
<dbReference type="Proteomes" id="UP000325211">
    <property type="component" value="Chromosome"/>
</dbReference>
<dbReference type="NCBIfam" id="TIGR01418">
    <property type="entry name" value="PEP_synth"/>
    <property type="match status" value="1"/>
</dbReference>
<dbReference type="Pfam" id="PF01326">
    <property type="entry name" value="PPDK_N"/>
    <property type="match status" value="1"/>
</dbReference>
<dbReference type="PROSITE" id="PS00742">
    <property type="entry name" value="PEP_ENZYMES_2"/>
    <property type="match status" value="1"/>
</dbReference>
<evidence type="ECO:0000259" key="17">
    <source>
        <dbReference type="Pfam" id="PF00391"/>
    </source>
</evidence>
<dbReference type="InterPro" id="IPR015813">
    <property type="entry name" value="Pyrv/PenolPyrv_kinase-like_dom"/>
</dbReference>
<dbReference type="RefSeq" id="WP_150205938.1">
    <property type="nucleotide sequence ID" value="NZ_CP029190.1"/>
</dbReference>
<dbReference type="InterPro" id="IPR000121">
    <property type="entry name" value="PEP_util_C"/>
</dbReference>
<dbReference type="InterPro" id="IPR006319">
    <property type="entry name" value="PEP_synth"/>
</dbReference>
<comment type="similarity">
    <text evidence="4 15">Belongs to the PEP-utilizing enzyme family.</text>
</comment>
<dbReference type="PROSITE" id="PS00370">
    <property type="entry name" value="PEP_ENZYMES_PHOS_SITE"/>
    <property type="match status" value="1"/>
</dbReference>
<keyword evidence="11 15" id="KW-0067">ATP-binding</keyword>
<sequence>MNSTRRVIPFTQLCRNDVSRVGGKNASLGELIVQLASSGVTVPPGFATTAEAYGELLDRHGLRTRIEEQLDRFHDGAALEDVGEAIRSLITAAPLPEALRDGIAAAYEELGRAVGRPEPEVAVRSSATAEDLPEASFAGQQETYLNVRGTEQLLDAVRHCFASLYTDRAIDYRERMGFDHLRVALSVGVQVMVRSDLAGAGVIFTLDPESGFPGVVVVSAAWGLGETVVSGQTDPDEYTVFKPSLKDPVLNPVIDVRVGAKRRKAVYAVHGLTDTVDTTAEEQARRVLTDAEVRQLAEWAVAVEEHYGCPMDLEWAKDGITGGLAIVQARPETVQSRRRATTLRRCRLTGAPGKVLAEGIAVGEAVGAGPVRLLDTPVELDRFPAGAVLVTSITDPDWEPIMKRAAAIVTDHGGRTSHAAIVSRELGVPAVVGTGNATEVLHDGDHTTVSCTEGSRGKVYAGLLPYEETETDLAALPATRTRVMLNLADPSAAFRWWRLPADGVGLARLEFIVAHQVKVHPMALLHPDRLDAADRCAVDQLTEGYLDRTACFTDRLAYGIARIAASRWPDPVVVRTSDFKTNEYAKLLGGRPFEPVEANPMIGWRGASRYYSDGYRDGFALECRALRRVRDEMGLTNVIIMIPFCRTLREADRVLDVMAAEGLRRGENGLKVYVMAEIPANILLAQDFAARFDGFSIGSNDLTQLTLGVDRDSEALAEVFDENDPAVTGLIRMLVPQAQAAGRPVGLCGQRPSDDPAFAAFLVHAGIDSVSVAPDSFAAVKQHVAAAEEHGHGEGRMVPAGNRPTQAEPPPAA</sequence>
<dbReference type="InterPro" id="IPR018274">
    <property type="entry name" value="PEP_util_AS"/>
</dbReference>
<evidence type="ECO:0000256" key="7">
    <source>
        <dbReference type="ARBA" id="ARBA00022679"/>
    </source>
</evidence>
<dbReference type="Pfam" id="PF02896">
    <property type="entry name" value="PEP-utilizers_C"/>
    <property type="match status" value="1"/>
</dbReference>
<evidence type="ECO:0000256" key="9">
    <source>
        <dbReference type="ARBA" id="ARBA00022741"/>
    </source>
</evidence>
<keyword evidence="10 15" id="KW-0418">Kinase</keyword>
<evidence type="ECO:0000256" key="10">
    <source>
        <dbReference type="ARBA" id="ARBA00022777"/>
    </source>
</evidence>